<feature type="region of interest" description="Disordered" evidence="1">
    <location>
        <begin position="653"/>
        <end position="673"/>
    </location>
</feature>
<evidence type="ECO:0000313" key="3">
    <source>
        <dbReference type="Proteomes" id="UP001469365"/>
    </source>
</evidence>
<accession>A0ABU9DHL5</accession>
<sequence>MAKVIDKIVGLFGGGLDDKSPDNPNTSEQQKIVDMIQQDFQTFRSARQPVETHWRQEQRFYQGDHWHGLRSEEVSRLRPDAVENIVFSQVESIVGKLAGWMPYPDFTPQEMGDEEKARDLNDFIPYELKQIKFQQKHLRAVRRMVIHGPLIYKVIFDPTVEGGRGLNRYQGRNDVIPVDFDTFYPDPRVRDFIDLQKMGAVIVRARKPIEYFRDRWEKQGEKVQPDRDEDGVFDQYTTNQSAFSYVDGSMSNDTVTSDQTSGLIEYWYRGLPKMISKEDKQLFREQAKEKLAQGIDPSEDIAKSGGKMEGIHCIYISTSGVYLEHKAYVYDHGQYPFVARTLYPDERNPWGKGFMRDMVKPQIFKNKYAEIAIETMAKAGNNAVVYEEGAITKPRTWQEQRSQSGAMLPVAQGRMDDWKELQGVNIPGSLFSVLDYYDLMLQKIPGQFDSANGQANPNVTSGEQAKALIAAASSRLNPVSDAVSDALAEVFGQYIELIAQFYTTARVARITGRRTVTISRDAIISRAPTEMMGQFSDPTMGEMAQTPVQLQEEYVPEFDIQVNIGVDKPHDREYWLQLAFNLLPMIDPITQLPMIDAEAVRYVVQNGRMEPMDVIKQRIEEAAGLQQQMSQLQQQNQQLQTDNAGMQQALGELTSQKSQQDQQKEQFNQQMQQQKFDLDTIKTMHQMSQPTGVR</sequence>
<reference evidence="2 3" key="1">
    <citation type="submission" date="2024-04" db="EMBL/GenBank/DDBJ databases">
        <title>draft genome sequnece of Paenibacillus filicis.</title>
        <authorList>
            <person name="Kim D.-U."/>
        </authorList>
    </citation>
    <scope>NUCLEOTIDE SEQUENCE [LARGE SCALE GENOMIC DNA]</scope>
    <source>
        <strain evidence="2 3">KACC14197</strain>
    </source>
</reference>
<dbReference type="InterPro" id="IPR032427">
    <property type="entry name" value="P22_portal"/>
</dbReference>
<dbReference type="EMBL" id="JBBPCC010000005">
    <property type="protein sequence ID" value="MEK8128362.1"/>
    <property type="molecule type" value="Genomic_DNA"/>
</dbReference>
<name>A0ABU9DHL5_9BACL</name>
<protein>
    <recommendedName>
        <fullName evidence="4">Portal protein</fullName>
    </recommendedName>
</protein>
<evidence type="ECO:0000256" key="1">
    <source>
        <dbReference type="SAM" id="MobiDB-lite"/>
    </source>
</evidence>
<gene>
    <name evidence="2" type="ORF">WMW72_10650</name>
</gene>
<feature type="compositionally biased region" description="Low complexity" evidence="1">
    <location>
        <begin position="656"/>
        <end position="673"/>
    </location>
</feature>
<proteinExistence type="predicted"/>
<keyword evidence="3" id="KW-1185">Reference proteome</keyword>
<dbReference type="RefSeq" id="WP_341415429.1">
    <property type="nucleotide sequence ID" value="NZ_JBBPCC010000005.1"/>
</dbReference>
<evidence type="ECO:0008006" key="4">
    <source>
        <dbReference type="Google" id="ProtNLM"/>
    </source>
</evidence>
<evidence type="ECO:0000313" key="2">
    <source>
        <dbReference type="EMBL" id="MEK8128362.1"/>
    </source>
</evidence>
<organism evidence="2 3">
    <name type="scientific">Paenibacillus filicis</name>
    <dbReference type="NCBI Taxonomy" id="669464"/>
    <lineage>
        <taxon>Bacteria</taxon>
        <taxon>Bacillati</taxon>
        <taxon>Bacillota</taxon>
        <taxon>Bacilli</taxon>
        <taxon>Bacillales</taxon>
        <taxon>Paenibacillaceae</taxon>
        <taxon>Paenibacillus</taxon>
    </lineage>
</organism>
<dbReference type="Proteomes" id="UP001469365">
    <property type="component" value="Unassembled WGS sequence"/>
</dbReference>
<comment type="caution">
    <text evidence="2">The sequence shown here is derived from an EMBL/GenBank/DDBJ whole genome shotgun (WGS) entry which is preliminary data.</text>
</comment>
<dbReference type="Pfam" id="PF16510">
    <property type="entry name" value="P22_portal"/>
    <property type="match status" value="1"/>
</dbReference>